<dbReference type="SUPFAM" id="SSF50978">
    <property type="entry name" value="WD40 repeat-like"/>
    <property type="match status" value="1"/>
</dbReference>
<dbReference type="EMBL" id="JADGJD010000124">
    <property type="protein sequence ID" value="KAJ3054630.1"/>
    <property type="molecule type" value="Genomic_DNA"/>
</dbReference>
<dbReference type="AlphaFoldDB" id="A0AAD5SGZ8"/>
<dbReference type="InterPro" id="IPR036322">
    <property type="entry name" value="WD40_repeat_dom_sf"/>
</dbReference>
<comment type="caution">
    <text evidence="1">The sequence shown here is derived from an EMBL/GenBank/DDBJ whole genome shotgun (WGS) entry which is preliminary data.</text>
</comment>
<feature type="non-terminal residue" evidence="1">
    <location>
        <position position="1"/>
    </location>
</feature>
<name>A0AAD5SGZ8_9FUNG</name>
<accession>A0AAD5SGZ8</accession>
<evidence type="ECO:0000313" key="1">
    <source>
        <dbReference type="EMBL" id="KAJ3054630.1"/>
    </source>
</evidence>
<gene>
    <name evidence="1" type="ORF">HK097_001238</name>
</gene>
<evidence type="ECO:0000313" key="2">
    <source>
        <dbReference type="Proteomes" id="UP001212841"/>
    </source>
</evidence>
<dbReference type="Proteomes" id="UP001212841">
    <property type="component" value="Unassembled WGS sequence"/>
</dbReference>
<organism evidence="1 2">
    <name type="scientific">Rhizophlyctis rosea</name>
    <dbReference type="NCBI Taxonomy" id="64517"/>
    <lineage>
        <taxon>Eukaryota</taxon>
        <taxon>Fungi</taxon>
        <taxon>Fungi incertae sedis</taxon>
        <taxon>Chytridiomycota</taxon>
        <taxon>Chytridiomycota incertae sedis</taxon>
        <taxon>Chytridiomycetes</taxon>
        <taxon>Rhizophlyctidales</taxon>
        <taxon>Rhizophlyctidaceae</taxon>
        <taxon>Rhizophlyctis</taxon>
    </lineage>
</organism>
<sequence length="234" mass="24908">ISEIMIIERGKNVLSCSKDGTAKLWVCGTGDVAATIAPNVGSLLCMALGGGEEGGETKESADSREVGTFGKTVFLGSDSGTVVVYDLFSKSQTLSFTVTPQTPITAIHACTSRGLLVVGTVSIGSKVRNYRCPPSDLITAYAQFKQQSGLVELYDYTNPTTQSTPSHLPLASFRRNDASITWLKILPLSARAGSVGGKEHGGHEGNGVERRDPAIESGLIYLILWRELYLLHGS</sequence>
<keyword evidence="2" id="KW-1185">Reference proteome</keyword>
<protein>
    <submittedName>
        <fullName evidence="1">Uncharacterized protein</fullName>
    </submittedName>
</protein>
<dbReference type="Gene3D" id="2.130.10.10">
    <property type="entry name" value="YVTN repeat-like/Quinoprotein amine dehydrogenase"/>
    <property type="match status" value="1"/>
</dbReference>
<proteinExistence type="predicted"/>
<dbReference type="InterPro" id="IPR015943">
    <property type="entry name" value="WD40/YVTN_repeat-like_dom_sf"/>
</dbReference>
<reference evidence="1" key="1">
    <citation type="submission" date="2020-05" db="EMBL/GenBank/DDBJ databases">
        <title>Phylogenomic resolution of chytrid fungi.</title>
        <authorList>
            <person name="Stajich J.E."/>
            <person name="Amses K."/>
            <person name="Simmons R."/>
            <person name="Seto K."/>
            <person name="Myers J."/>
            <person name="Bonds A."/>
            <person name="Quandt C.A."/>
            <person name="Barry K."/>
            <person name="Liu P."/>
            <person name="Grigoriev I."/>
            <person name="Longcore J.E."/>
            <person name="James T.Y."/>
        </authorList>
    </citation>
    <scope>NUCLEOTIDE SEQUENCE</scope>
    <source>
        <strain evidence="1">JEL0318</strain>
    </source>
</reference>